<evidence type="ECO:0000256" key="5">
    <source>
        <dbReference type="ARBA" id="ARBA00023180"/>
    </source>
</evidence>
<dbReference type="InterPro" id="IPR017978">
    <property type="entry name" value="GPCR_3_C"/>
</dbReference>
<keyword evidence="3 6" id="KW-1133">Transmembrane helix</keyword>
<evidence type="ECO:0000256" key="6">
    <source>
        <dbReference type="SAM" id="Phobius"/>
    </source>
</evidence>
<evidence type="ECO:0000256" key="4">
    <source>
        <dbReference type="ARBA" id="ARBA00023136"/>
    </source>
</evidence>
<evidence type="ECO:0000256" key="2">
    <source>
        <dbReference type="ARBA" id="ARBA00022692"/>
    </source>
</evidence>
<dbReference type="AlphaFoldDB" id="A0A3R7PUT2"/>
<evidence type="ECO:0000313" key="9">
    <source>
        <dbReference type="Proteomes" id="UP000283509"/>
    </source>
</evidence>
<dbReference type="GO" id="GO:0016020">
    <property type="term" value="C:membrane"/>
    <property type="evidence" value="ECO:0007669"/>
    <property type="project" value="UniProtKB-SubCell"/>
</dbReference>
<reference evidence="8 9" key="1">
    <citation type="submission" date="2018-04" db="EMBL/GenBank/DDBJ databases">
        <authorList>
            <person name="Zhang X."/>
            <person name="Yuan J."/>
            <person name="Li F."/>
            <person name="Xiang J."/>
        </authorList>
    </citation>
    <scope>NUCLEOTIDE SEQUENCE [LARGE SCALE GENOMIC DNA]</scope>
    <source>
        <tissue evidence="8">Muscle</tissue>
    </source>
</reference>
<comment type="subcellular location">
    <subcellularLocation>
        <location evidence="1">Membrane</location>
        <topology evidence="1">Multi-pass membrane protein</topology>
    </subcellularLocation>
</comment>
<evidence type="ECO:0000259" key="7">
    <source>
        <dbReference type="PROSITE" id="PS50259"/>
    </source>
</evidence>
<dbReference type="Pfam" id="PF00003">
    <property type="entry name" value="7tm_3"/>
    <property type="match status" value="1"/>
</dbReference>
<dbReference type="InterPro" id="IPR050726">
    <property type="entry name" value="mGluR"/>
</dbReference>
<evidence type="ECO:0000313" key="8">
    <source>
        <dbReference type="EMBL" id="ROT77667.1"/>
    </source>
</evidence>
<evidence type="ECO:0000256" key="1">
    <source>
        <dbReference type="ARBA" id="ARBA00004141"/>
    </source>
</evidence>
<feature type="transmembrane region" description="Helical" evidence="6">
    <location>
        <begin position="239"/>
        <end position="256"/>
    </location>
</feature>
<dbReference type="PRINTS" id="PR00248">
    <property type="entry name" value="GPCRMGR"/>
</dbReference>
<feature type="transmembrane region" description="Helical" evidence="6">
    <location>
        <begin position="345"/>
        <end position="367"/>
    </location>
</feature>
<keyword evidence="8" id="KW-0675">Receptor</keyword>
<sequence length="502" mass="54962">MTTRCGPGATRSLLRRTRPFLCLLYASQPLLHFPLKTNPLHPPPLSASPSPPPLQRRLRKVQFEDRSDLRAPRRTKEMEEFSDLTTEYFTDVSFSEDVFSQSSTTPSAVEVGDADGDGVTTPVNSSSVGGSYLRTAPWVVPLLAVAATNAAAIVYVLVRALHGTPSRRHLFLGQCLLLGLLMCSLSGLPIALTPTPLSCGATRLLVGVSSALVFAALLVKCVFLISLNSGVYLPAHYQGLLLFFIVLVQVSVNIQWQCSYPAAVTVVRDEVSGQLHLSCVASYRQFLLSLIYVIILIIAVAALAIKCRGIRENYREASYIGAALGLVLPLWLSWTLAGLILPASVQPACLGFGMVATATIVFVVMFIPKGRQLAAVGKEGLYKEDRDDRMSTLSGGARYSPSFFLFKPIKPPKEILRPANSIYKTHFSDMFGYGALPPPTQLPPPAPHYWPPLHYYHHYYPGVSRGDEGVYTSIERPAPDFAVSSNPNFYLFRSHSHAGMMY</sequence>
<keyword evidence="4 6" id="KW-0472">Membrane</keyword>
<dbReference type="GO" id="GO:0004930">
    <property type="term" value="F:G protein-coupled receptor activity"/>
    <property type="evidence" value="ECO:0007669"/>
    <property type="project" value="InterPro"/>
</dbReference>
<feature type="transmembrane region" description="Helical" evidence="6">
    <location>
        <begin position="170"/>
        <end position="192"/>
    </location>
</feature>
<dbReference type="Proteomes" id="UP000283509">
    <property type="component" value="Unassembled WGS sequence"/>
</dbReference>
<proteinExistence type="predicted"/>
<feature type="domain" description="G-protein coupled receptors family 3 profile" evidence="7">
    <location>
        <begin position="172"/>
        <end position="389"/>
    </location>
</feature>
<evidence type="ECO:0000256" key="3">
    <source>
        <dbReference type="ARBA" id="ARBA00022989"/>
    </source>
</evidence>
<feature type="transmembrane region" description="Helical" evidence="6">
    <location>
        <begin position="138"/>
        <end position="158"/>
    </location>
</feature>
<reference evidence="8 9" key="2">
    <citation type="submission" date="2019-01" db="EMBL/GenBank/DDBJ databases">
        <title>The decoding of complex shrimp genome reveals the adaptation for benthos swimmer, frequently molting mechanism and breeding impact on genome.</title>
        <authorList>
            <person name="Sun Y."/>
            <person name="Gao Y."/>
            <person name="Yu Y."/>
        </authorList>
    </citation>
    <scope>NUCLEOTIDE SEQUENCE [LARGE SCALE GENOMIC DNA]</scope>
    <source>
        <tissue evidence="8">Muscle</tissue>
    </source>
</reference>
<organism evidence="8 9">
    <name type="scientific">Penaeus vannamei</name>
    <name type="common">Whiteleg shrimp</name>
    <name type="synonym">Litopenaeus vannamei</name>
    <dbReference type="NCBI Taxonomy" id="6689"/>
    <lineage>
        <taxon>Eukaryota</taxon>
        <taxon>Metazoa</taxon>
        <taxon>Ecdysozoa</taxon>
        <taxon>Arthropoda</taxon>
        <taxon>Crustacea</taxon>
        <taxon>Multicrustacea</taxon>
        <taxon>Malacostraca</taxon>
        <taxon>Eumalacostraca</taxon>
        <taxon>Eucarida</taxon>
        <taxon>Decapoda</taxon>
        <taxon>Dendrobranchiata</taxon>
        <taxon>Penaeoidea</taxon>
        <taxon>Penaeidae</taxon>
        <taxon>Penaeus</taxon>
    </lineage>
</organism>
<dbReference type="PANTHER" id="PTHR24060">
    <property type="entry name" value="METABOTROPIC GLUTAMATE RECEPTOR"/>
    <property type="match status" value="1"/>
</dbReference>
<feature type="transmembrane region" description="Helical" evidence="6">
    <location>
        <begin position="286"/>
        <end position="305"/>
    </location>
</feature>
<keyword evidence="9" id="KW-1185">Reference proteome</keyword>
<dbReference type="PROSITE" id="PS50259">
    <property type="entry name" value="G_PROTEIN_RECEP_F3_4"/>
    <property type="match status" value="1"/>
</dbReference>
<accession>A0A3R7PUT2</accession>
<protein>
    <submittedName>
        <fullName evidence="8">Metabotropic glutamate receptor</fullName>
    </submittedName>
</protein>
<gene>
    <name evidence="8" type="ORF">C7M84_003664</name>
</gene>
<comment type="caution">
    <text evidence="8">The sequence shown here is derived from an EMBL/GenBank/DDBJ whole genome shotgun (WGS) entry which is preliminary data.</text>
</comment>
<dbReference type="OrthoDB" id="9880600at2759"/>
<feature type="transmembrane region" description="Helical" evidence="6">
    <location>
        <begin position="204"/>
        <end position="227"/>
    </location>
</feature>
<dbReference type="EMBL" id="QCYY01001497">
    <property type="protein sequence ID" value="ROT77667.1"/>
    <property type="molecule type" value="Genomic_DNA"/>
</dbReference>
<name>A0A3R7PUT2_PENVA</name>
<feature type="transmembrane region" description="Helical" evidence="6">
    <location>
        <begin position="317"/>
        <end position="339"/>
    </location>
</feature>
<dbReference type="CDD" id="cd13953">
    <property type="entry name" value="7tm_classC_mGluR-like"/>
    <property type="match status" value="1"/>
</dbReference>
<keyword evidence="2 6" id="KW-0812">Transmembrane</keyword>
<dbReference type="InterPro" id="IPR000337">
    <property type="entry name" value="GPCR_3"/>
</dbReference>
<keyword evidence="5" id="KW-0325">Glycoprotein</keyword>